<evidence type="ECO:0000313" key="7">
    <source>
        <dbReference type="Proteomes" id="UP000076761"/>
    </source>
</evidence>
<feature type="compositionally biased region" description="Basic and acidic residues" evidence="2">
    <location>
        <begin position="567"/>
        <end position="576"/>
    </location>
</feature>
<dbReference type="InterPro" id="IPR001461">
    <property type="entry name" value="Aspartic_peptidase_A1"/>
</dbReference>
<dbReference type="Gene3D" id="2.40.70.10">
    <property type="entry name" value="Acid Proteases"/>
    <property type="match status" value="2"/>
</dbReference>
<feature type="region of interest" description="Disordered" evidence="2">
    <location>
        <begin position="493"/>
        <end position="525"/>
    </location>
</feature>
<evidence type="ECO:0000256" key="2">
    <source>
        <dbReference type="SAM" id="MobiDB-lite"/>
    </source>
</evidence>
<proteinExistence type="inferred from homology"/>
<organism evidence="6 7">
    <name type="scientific">Neolentinus lepideus HHB14362 ss-1</name>
    <dbReference type="NCBI Taxonomy" id="1314782"/>
    <lineage>
        <taxon>Eukaryota</taxon>
        <taxon>Fungi</taxon>
        <taxon>Dikarya</taxon>
        <taxon>Basidiomycota</taxon>
        <taxon>Agaricomycotina</taxon>
        <taxon>Agaricomycetes</taxon>
        <taxon>Gloeophyllales</taxon>
        <taxon>Gloeophyllaceae</taxon>
        <taxon>Neolentinus</taxon>
    </lineage>
</organism>
<feature type="signal peptide" evidence="4">
    <location>
        <begin position="1"/>
        <end position="20"/>
    </location>
</feature>
<keyword evidence="3" id="KW-1133">Transmembrane helix</keyword>
<evidence type="ECO:0000256" key="1">
    <source>
        <dbReference type="ARBA" id="ARBA00007447"/>
    </source>
</evidence>
<keyword evidence="6" id="KW-0378">Hydrolase</keyword>
<name>A0A165Q8U6_9AGAM</name>
<keyword evidence="3" id="KW-0472">Membrane</keyword>
<evidence type="ECO:0000256" key="4">
    <source>
        <dbReference type="SAM" id="SignalP"/>
    </source>
</evidence>
<dbReference type="Proteomes" id="UP000076761">
    <property type="component" value="Unassembled WGS sequence"/>
</dbReference>
<sequence>MLSFGSRAVCILALVATAQTSPSLSQFSKRSDGGMSPITVPLTMEASWRYVAKVNMSSGPETQYFSLAISTGTGYTMVAGSTCDSCGGVPSYNPSVSTSARAMAGFESVGILNTTVQGSTYKEDCGMQTINGGVWKYPNQTIVVANASDPVFSNGVSGILGLGTNSVQGNFFDTIFGAYMSSNASDNNFQYGMALNAPDNSTSNGGVLHLLSPDPLAYTGNVSWKGVQQMSSSDMNSTGLSSDWIISLDGWAFTGGSGSVTNNQGGACTVDPYYPNVYLPLNLATEIYGSISGASRFSDSATSAEAWTVPCGTKMTFTAIFGTESFSVDESILVINQGERCVGAIEGWSNSSLTGYLFGARFLSEIYLIFNVNNPDSSVPNSIGFAHKAQPSKKVDLGAIVGGTIGGVVFLGIVCGVGSFLYRRRSRLWPRKRQSEINPFTAVATSASTFKDGSVFATQQQAAQLPLLHNPELSSANTSNAYFPGTYQPRASAPMSVQRISTSSQNLNINAPPSLPRSAPPNTQSFQQADGLTVIHEVHSIGDRPHCFSAPNTPSVVDAPPDYTPPEEARRQPRKS</sequence>
<keyword evidence="7" id="KW-1185">Reference proteome</keyword>
<feature type="domain" description="Peptidase A1" evidence="5">
    <location>
        <begin position="50"/>
        <end position="386"/>
    </location>
</feature>
<dbReference type="GO" id="GO:0004190">
    <property type="term" value="F:aspartic-type endopeptidase activity"/>
    <property type="evidence" value="ECO:0007669"/>
    <property type="project" value="InterPro"/>
</dbReference>
<evidence type="ECO:0000259" key="5">
    <source>
        <dbReference type="PROSITE" id="PS51767"/>
    </source>
</evidence>
<dbReference type="OrthoDB" id="2563011at2759"/>
<dbReference type="SUPFAM" id="SSF50630">
    <property type="entry name" value="Acid proteases"/>
    <property type="match status" value="1"/>
</dbReference>
<accession>A0A165Q8U6</accession>
<dbReference type="CDD" id="cd12087">
    <property type="entry name" value="TM_EGFR-like"/>
    <property type="match status" value="1"/>
</dbReference>
<comment type="similarity">
    <text evidence="1">Belongs to the peptidase A1 family.</text>
</comment>
<dbReference type="GO" id="GO:0006508">
    <property type="term" value="P:proteolysis"/>
    <property type="evidence" value="ECO:0007669"/>
    <property type="project" value="UniProtKB-KW"/>
</dbReference>
<protein>
    <submittedName>
        <fullName evidence="6">Acid protease</fullName>
    </submittedName>
</protein>
<keyword evidence="4" id="KW-0732">Signal</keyword>
<keyword evidence="6" id="KW-0645">Protease</keyword>
<dbReference type="InterPro" id="IPR033121">
    <property type="entry name" value="PEPTIDASE_A1"/>
</dbReference>
<feature type="compositionally biased region" description="Polar residues" evidence="2">
    <location>
        <begin position="498"/>
        <end position="511"/>
    </location>
</feature>
<dbReference type="AlphaFoldDB" id="A0A165Q8U6"/>
<feature type="region of interest" description="Disordered" evidence="2">
    <location>
        <begin position="543"/>
        <end position="576"/>
    </location>
</feature>
<dbReference type="PROSITE" id="PS51767">
    <property type="entry name" value="PEPTIDASE_A1"/>
    <property type="match status" value="1"/>
</dbReference>
<reference evidence="6 7" key="1">
    <citation type="journal article" date="2016" name="Mol. Biol. Evol.">
        <title>Comparative Genomics of Early-Diverging Mushroom-Forming Fungi Provides Insights into the Origins of Lignocellulose Decay Capabilities.</title>
        <authorList>
            <person name="Nagy L.G."/>
            <person name="Riley R."/>
            <person name="Tritt A."/>
            <person name="Adam C."/>
            <person name="Daum C."/>
            <person name="Floudas D."/>
            <person name="Sun H."/>
            <person name="Yadav J.S."/>
            <person name="Pangilinan J."/>
            <person name="Larsson K.H."/>
            <person name="Matsuura K."/>
            <person name="Barry K."/>
            <person name="Labutti K."/>
            <person name="Kuo R."/>
            <person name="Ohm R.A."/>
            <person name="Bhattacharya S.S."/>
            <person name="Shirouzu T."/>
            <person name="Yoshinaga Y."/>
            <person name="Martin F.M."/>
            <person name="Grigoriev I.V."/>
            <person name="Hibbett D.S."/>
        </authorList>
    </citation>
    <scope>NUCLEOTIDE SEQUENCE [LARGE SCALE GENOMIC DNA]</scope>
    <source>
        <strain evidence="6 7">HHB14362 ss-1</strain>
    </source>
</reference>
<dbReference type="PANTHER" id="PTHR47966:SF51">
    <property type="entry name" value="BETA-SITE APP-CLEAVING ENZYME, ISOFORM A-RELATED"/>
    <property type="match status" value="1"/>
</dbReference>
<dbReference type="STRING" id="1314782.A0A165Q8U6"/>
<feature type="transmembrane region" description="Helical" evidence="3">
    <location>
        <begin position="397"/>
        <end position="422"/>
    </location>
</feature>
<dbReference type="EMBL" id="KV425599">
    <property type="protein sequence ID" value="KZT22082.1"/>
    <property type="molecule type" value="Genomic_DNA"/>
</dbReference>
<dbReference type="InterPro" id="IPR034164">
    <property type="entry name" value="Pepsin-like_dom"/>
</dbReference>
<evidence type="ECO:0000313" key="6">
    <source>
        <dbReference type="EMBL" id="KZT22082.1"/>
    </source>
</evidence>
<dbReference type="InParanoid" id="A0A165Q8U6"/>
<evidence type="ECO:0000256" key="3">
    <source>
        <dbReference type="SAM" id="Phobius"/>
    </source>
</evidence>
<gene>
    <name evidence="6" type="ORF">NEOLEDRAFT_1181149</name>
</gene>
<dbReference type="PANTHER" id="PTHR47966">
    <property type="entry name" value="BETA-SITE APP-CLEAVING ENZYME, ISOFORM A-RELATED"/>
    <property type="match status" value="1"/>
</dbReference>
<dbReference type="InterPro" id="IPR021109">
    <property type="entry name" value="Peptidase_aspartic_dom_sf"/>
</dbReference>
<dbReference type="CDD" id="cd05471">
    <property type="entry name" value="pepsin_like"/>
    <property type="match status" value="1"/>
</dbReference>
<keyword evidence="3" id="KW-0812">Transmembrane</keyword>
<dbReference type="Gene3D" id="1.20.5.510">
    <property type="entry name" value="Single helix bin"/>
    <property type="match status" value="1"/>
</dbReference>
<feature type="chain" id="PRO_5007864715" evidence="4">
    <location>
        <begin position="21"/>
        <end position="576"/>
    </location>
</feature>